<sequence>MPYSIPKTRQAEKLMTIFIECFTDASEILDELGCLDKRINKRMPFNYDDYLKELDYKDIKKVVEDWLSGINVPEAKIEMTTVRVFSLAIQHCRRLQTLNFNTEKSPACSQLNSCLSSVQSLPYLRNFTWRSRRSYRQVFDSLSKVAQNMESVTLHGNYGSLYRKHLWHSLIRLIESLQQLKSFKILHTSWSMDLVLKLLKGHLDTLESISLKASKSRNRNSFVETVEIQLKNTAIKKCYYNSRLFNNNELKQIGYIRWPNLQELVFSELDFLPDVLITLIHNHGKSLTSMEIGKVAINSKVCKSISQNCTSLTHLSIVISQQLVMRVAHMIARLPSLHSIVLSWESYGFRDIDVLFNNLANYELPHLYKLQMVSGDRFQVDSLQNFLSKSRPPLQTLSINSRGSVTDEHLNVILDYLGDTLKKLKLNYDVNVVSKACMERVLSVVEVFDKKFYD</sequence>
<proteinExistence type="predicted"/>
<protein>
    <submittedName>
        <fullName evidence="1">10695_t:CDS:1</fullName>
    </submittedName>
</protein>
<dbReference type="InterPro" id="IPR032675">
    <property type="entry name" value="LRR_dom_sf"/>
</dbReference>
<dbReference type="Proteomes" id="UP000789572">
    <property type="component" value="Unassembled WGS sequence"/>
</dbReference>
<evidence type="ECO:0000313" key="2">
    <source>
        <dbReference type="Proteomes" id="UP000789572"/>
    </source>
</evidence>
<name>A0A9N8WD46_9GLOM</name>
<accession>A0A9N8WD46</accession>
<dbReference type="AlphaFoldDB" id="A0A9N8WD46"/>
<evidence type="ECO:0000313" key="1">
    <source>
        <dbReference type="EMBL" id="CAG8483210.1"/>
    </source>
</evidence>
<keyword evidence="2" id="KW-1185">Reference proteome</keyword>
<dbReference type="OrthoDB" id="2332634at2759"/>
<comment type="caution">
    <text evidence="1">The sequence shown here is derived from an EMBL/GenBank/DDBJ whole genome shotgun (WGS) entry which is preliminary data.</text>
</comment>
<dbReference type="SUPFAM" id="SSF52047">
    <property type="entry name" value="RNI-like"/>
    <property type="match status" value="1"/>
</dbReference>
<gene>
    <name evidence="1" type="ORF">POCULU_LOCUS1664</name>
</gene>
<dbReference type="EMBL" id="CAJVPJ010000132">
    <property type="protein sequence ID" value="CAG8483210.1"/>
    <property type="molecule type" value="Genomic_DNA"/>
</dbReference>
<reference evidence="1" key="1">
    <citation type="submission" date="2021-06" db="EMBL/GenBank/DDBJ databases">
        <authorList>
            <person name="Kallberg Y."/>
            <person name="Tangrot J."/>
            <person name="Rosling A."/>
        </authorList>
    </citation>
    <scope>NUCLEOTIDE SEQUENCE</scope>
    <source>
        <strain evidence="1">IA702</strain>
    </source>
</reference>
<organism evidence="1 2">
    <name type="scientific">Paraglomus occultum</name>
    <dbReference type="NCBI Taxonomy" id="144539"/>
    <lineage>
        <taxon>Eukaryota</taxon>
        <taxon>Fungi</taxon>
        <taxon>Fungi incertae sedis</taxon>
        <taxon>Mucoromycota</taxon>
        <taxon>Glomeromycotina</taxon>
        <taxon>Glomeromycetes</taxon>
        <taxon>Paraglomerales</taxon>
        <taxon>Paraglomeraceae</taxon>
        <taxon>Paraglomus</taxon>
    </lineage>
</organism>
<dbReference type="Gene3D" id="3.80.10.10">
    <property type="entry name" value="Ribonuclease Inhibitor"/>
    <property type="match status" value="1"/>
</dbReference>